<dbReference type="KEGG" id="soa:G3M56_012615"/>
<dbReference type="EMBL" id="CP066776">
    <property type="protein sequence ID" value="QQL44712.1"/>
    <property type="molecule type" value="Genomic_DNA"/>
</dbReference>
<dbReference type="Proteomes" id="UP000475117">
    <property type="component" value="Chromosome"/>
</dbReference>
<organism evidence="11 12">
    <name type="scientific">Sulfuriroseicoccus oceanibius</name>
    <dbReference type="NCBI Taxonomy" id="2707525"/>
    <lineage>
        <taxon>Bacteria</taxon>
        <taxon>Pseudomonadati</taxon>
        <taxon>Verrucomicrobiota</taxon>
        <taxon>Verrucomicrobiia</taxon>
        <taxon>Verrucomicrobiales</taxon>
        <taxon>Verrucomicrobiaceae</taxon>
        <taxon>Sulfuriroseicoccus</taxon>
    </lineage>
</organism>
<evidence type="ECO:0000256" key="8">
    <source>
        <dbReference type="RuleBase" id="RU004447"/>
    </source>
</evidence>
<evidence type="ECO:0000259" key="9">
    <source>
        <dbReference type="Pfam" id="PF00675"/>
    </source>
</evidence>
<feature type="domain" description="Peptidase M16 C-terminal" evidence="10">
    <location>
        <begin position="703"/>
        <end position="880"/>
    </location>
</feature>
<feature type="domain" description="Peptidase M16 C-terminal" evidence="10">
    <location>
        <begin position="227"/>
        <end position="408"/>
    </location>
</feature>
<dbReference type="PANTHER" id="PTHR43690:SF17">
    <property type="entry name" value="PROTEIN YHJJ"/>
    <property type="match status" value="1"/>
</dbReference>
<dbReference type="PROSITE" id="PS00143">
    <property type="entry name" value="INSULINASE"/>
    <property type="match status" value="1"/>
</dbReference>
<evidence type="ECO:0000256" key="2">
    <source>
        <dbReference type="ARBA" id="ARBA00007261"/>
    </source>
</evidence>
<sequence>MNSRKRPTPRILKTLAASAVCLVASTLASHANQPPQPPLFPHETSDLQVDPAIKFGKLENGVRYAILKNTEPPNHVSLRLHIDAGSLAEADNQQGLAHFLEHMAFNGTEHFGPDELVTFLQNNGISFGAHLNAYTSFDETVYMLDLPDNNQELVDKGMLVIADWADGMSLIEEQIDHERGVILAEKRDRDSVEFRVMEQQFKNLLPEARVTKRFPIGTEEVITGAPRERFVEFYEDNYSPDRTTVVVVGDIDEAKIEAKIRELFGKMEPLTERKPDPELGQITVFEKPQPSVIVDDELKSTSVDITSIKPYQHHSDSVADRTRRLPLNLATAMLNTRLGVLAKSEDAGFTSASVSSYELMETAEMNSISVTAKDHDWKRALEVAENELRRALEFGFTQAEYDEVVANLGRSFEDAVKSKSTRHSDSLAVALTGSIHDGKVFTTPESNLEWFKATIGSMSPEIAHQALVKAWSEPNLAINLTSPKEVEGKEAALMEQFAAVTQNEVTAPAETETSAFAYDNLGEPGTVTKRTEIEDLGITQLELSNGVRVNLKSTDFAKNEVNLTARISGGLVVQPENKPGLSMILSGFFNGGGLEAHPVDELQRIFAGKKIGTALSVDEDAFVLAGKTTPEDMEDQLKLMVAYIQHPGYRDEAERMIRNMLPMLTAQLKTTPQGILSTKGAHFLAGNDPRFGLASTDVLDDYTMEDVKAWLSGPLSDGSIELSIVGDFDVESIIPQIAATFGALPTRPWSWSVNAEAREVPSPESNRKTFHLDSKLPKGLVTVNWPLDPNEDIHKSRTARLLGDILSDRLRVEIREKAGDAYSPQAGFSDSRFWINDGTLMTFIQVDPKLTDDIAERLIAIGNDLAENGATAEELERAREPALALVTKAVRSNSYWLGSVLNGSQHKAHQIDWARTFPDGYSKVTLEEVNAMAKETLTKDKATTVIITTDKAAADEEQQPAADEAA</sequence>
<dbReference type="InterPro" id="IPR050626">
    <property type="entry name" value="Peptidase_M16"/>
</dbReference>
<evidence type="ECO:0000256" key="4">
    <source>
        <dbReference type="ARBA" id="ARBA00022723"/>
    </source>
</evidence>
<keyword evidence="6" id="KW-0862">Zinc</keyword>
<dbReference type="GO" id="GO:0046872">
    <property type="term" value="F:metal ion binding"/>
    <property type="evidence" value="ECO:0007669"/>
    <property type="project" value="UniProtKB-KW"/>
</dbReference>
<dbReference type="Gene3D" id="3.30.830.10">
    <property type="entry name" value="Metalloenzyme, LuxS/M16 peptidase-like"/>
    <property type="match status" value="4"/>
</dbReference>
<dbReference type="Pfam" id="PF00675">
    <property type="entry name" value="Peptidase_M16"/>
    <property type="match status" value="1"/>
</dbReference>
<keyword evidence="3" id="KW-0645">Protease</keyword>
<keyword evidence="4" id="KW-0479">Metal-binding</keyword>
<evidence type="ECO:0000259" key="10">
    <source>
        <dbReference type="Pfam" id="PF05193"/>
    </source>
</evidence>
<dbReference type="InterPro" id="IPR011765">
    <property type="entry name" value="Pept_M16_N"/>
</dbReference>
<dbReference type="SUPFAM" id="SSF63411">
    <property type="entry name" value="LuxS/MPP-like metallohydrolase"/>
    <property type="match status" value="4"/>
</dbReference>
<evidence type="ECO:0000313" key="11">
    <source>
        <dbReference type="EMBL" id="QQL44712.1"/>
    </source>
</evidence>
<name>A0A6B3L8H2_9BACT</name>
<dbReference type="GO" id="GO:0004222">
    <property type="term" value="F:metalloendopeptidase activity"/>
    <property type="evidence" value="ECO:0007669"/>
    <property type="project" value="InterPro"/>
</dbReference>
<evidence type="ECO:0000256" key="1">
    <source>
        <dbReference type="ARBA" id="ARBA00001947"/>
    </source>
</evidence>
<accession>A0A6B3L8H2</accession>
<dbReference type="GO" id="GO:0006508">
    <property type="term" value="P:proteolysis"/>
    <property type="evidence" value="ECO:0007669"/>
    <property type="project" value="UniProtKB-KW"/>
</dbReference>
<dbReference type="RefSeq" id="WP_164364259.1">
    <property type="nucleotide sequence ID" value="NZ_CP066776.1"/>
</dbReference>
<comment type="similarity">
    <text evidence="2 8">Belongs to the peptidase M16 family.</text>
</comment>
<dbReference type="PANTHER" id="PTHR43690">
    <property type="entry name" value="NARDILYSIN"/>
    <property type="match status" value="1"/>
</dbReference>
<dbReference type="AlphaFoldDB" id="A0A6B3L8H2"/>
<evidence type="ECO:0000256" key="7">
    <source>
        <dbReference type="ARBA" id="ARBA00023049"/>
    </source>
</evidence>
<evidence type="ECO:0000256" key="5">
    <source>
        <dbReference type="ARBA" id="ARBA00022801"/>
    </source>
</evidence>
<feature type="domain" description="Peptidase M16 N-terminal" evidence="9">
    <location>
        <begin position="66"/>
        <end position="193"/>
    </location>
</feature>
<evidence type="ECO:0000256" key="6">
    <source>
        <dbReference type="ARBA" id="ARBA00022833"/>
    </source>
</evidence>
<gene>
    <name evidence="11" type="ORF">G3M56_012615</name>
</gene>
<keyword evidence="5" id="KW-0378">Hydrolase</keyword>
<evidence type="ECO:0000256" key="3">
    <source>
        <dbReference type="ARBA" id="ARBA00022670"/>
    </source>
</evidence>
<dbReference type="InterPro" id="IPR001431">
    <property type="entry name" value="Pept_M16_Zn_BS"/>
</dbReference>
<comment type="cofactor">
    <cofactor evidence="1">
        <name>Zn(2+)</name>
        <dbReference type="ChEBI" id="CHEBI:29105"/>
    </cofactor>
</comment>
<dbReference type="InterPro" id="IPR007863">
    <property type="entry name" value="Peptidase_M16_C"/>
</dbReference>
<dbReference type="Pfam" id="PF05193">
    <property type="entry name" value="Peptidase_M16_C"/>
    <property type="match status" value="2"/>
</dbReference>
<reference evidence="11 12" key="1">
    <citation type="submission" date="2020-12" db="EMBL/GenBank/DDBJ databases">
        <title>Sulforoseuscoccus oceanibium gen. nov., sp. nov., a representative of the phylum Verrucomicrobia with special cytoplasmic membrane, and proposal of Sulforoseuscoccusaceae fam. nov.</title>
        <authorList>
            <person name="Xi F."/>
        </authorList>
    </citation>
    <scope>NUCLEOTIDE SEQUENCE [LARGE SCALE GENOMIC DNA]</scope>
    <source>
        <strain evidence="11 12">T37</strain>
    </source>
</reference>
<proteinExistence type="inferred from homology"/>
<protein>
    <submittedName>
        <fullName evidence="11">Insulinase family protein</fullName>
    </submittedName>
</protein>
<evidence type="ECO:0000313" key="12">
    <source>
        <dbReference type="Proteomes" id="UP000475117"/>
    </source>
</evidence>
<keyword evidence="12" id="KW-1185">Reference proteome</keyword>
<keyword evidence="7" id="KW-0482">Metalloprotease</keyword>
<dbReference type="InterPro" id="IPR011249">
    <property type="entry name" value="Metalloenz_LuxS/M16"/>
</dbReference>